<proteinExistence type="predicted"/>
<evidence type="ECO:0000313" key="5">
    <source>
        <dbReference type="EMBL" id="GGM41005.1"/>
    </source>
</evidence>
<comment type="caution">
    <text evidence="5">The sequence shown here is derived from an EMBL/GenBank/DDBJ whole genome shotgun (WGS) entry which is preliminary data.</text>
</comment>
<sequence>MTTHNQPPAGQPREESSPYATFTPSNPATEPGPQPQAQPKQQLNKRLAAMVLAAGLLAGGVGVAGGYAVAASQGSGSVTLPQSNEVNNASANQPADFQKAAETASRSTVDIRTNSPIARGEGSGIILTKDGYILTNNHVVETVAKAGGTITVTLPDGTKKEAKVVGTDGRNDLAVLKVDGVDNLTPAQLGSSGSLKVGQQVAAIGSPFGLSGTVTSGIISALDRKVSSTTDLGTPVSYRGVQTSAPVNPGNSGGPLVDLDGRVVGVVSANRPADQQGGNVGLGFAIPIDQATQIAEQIINSGR</sequence>
<dbReference type="GO" id="GO:0006508">
    <property type="term" value="P:proteolysis"/>
    <property type="evidence" value="ECO:0007669"/>
    <property type="project" value="UniProtKB-KW"/>
</dbReference>
<evidence type="ECO:0000256" key="2">
    <source>
        <dbReference type="ARBA" id="ARBA00022801"/>
    </source>
</evidence>
<reference evidence="5" key="2">
    <citation type="submission" date="2020-09" db="EMBL/GenBank/DDBJ databases">
        <authorList>
            <person name="Sun Q."/>
            <person name="Zhou Y."/>
        </authorList>
    </citation>
    <scope>NUCLEOTIDE SEQUENCE</scope>
    <source>
        <strain evidence="5">CGMCC 4.5737</strain>
    </source>
</reference>
<feature type="transmembrane region" description="Helical" evidence="4">
    <location>
        <begin position="47"/>
        <end position="70"/>
    </location>
</feature>
<dbReference type="PANTHER" id="PTHR43343">
    <property type="entry name" value="PEPTIDASE S12"/>
    <property type="match status" value="1"/>
</dbReference>
<keyword evidence="4" id="KW-0472">Membrane</keyword>
<dbReference type="RefSeq" id="WP_189054390.1">
    <property type="nucleotide sequence ID" value="NZ_BMMK01000003.1"/>
</dbReference>
<dbReference type="AlphaFoldDB" id="A0A8J3CAP3"/>
<dbReference type="InterPro" id="IPR009003">
    <property type="entry name" value="Peptidase_S1_PA"/>
</dbReference>
<dbReference type="InterPro" id="IPR001940">
    <property type="entry name" value="Peptidase_S1C"/>
</dbReference>
<name>A0A8J3CAP3_9PSEU</name>
<protein>
    <recommendedName>
        <fullName evidence="7">Serine protease</fullName>
    </recommendedName>
</protein>
<feature type="compositionally biased region" description="Polar residues" evidence="3">
    <location>
        <begin position="18"/>
        <end position="28"/>
    </location>
</feature>
<dbReference type="PANTHER" id="PTHR43343:SF3">
    <property type="entry name" value="PROTEASE DO-LIKE 8, CHLOROPLASTIC"/>
    <property type="match status" value="1"/>
</dbReference>
<keyword evidence="1" id="KW-0645">Protease</keyword>
<evidence type="ECO:0000256" key="3">
    <source>
        <dbReference type="SAM" id="MobiDB-lite"/>
    </source>
</evidence>
<dbReference type="InterPro" id="IPR051201">
    <property type="entry name" value="Chloro_Bact_Ser_Proteases"/>
</dbReference>
<dbReference type="SUPFAM" id="SSF50494">
    <property type="entry name" value="Trypsin-like serine proteases"/>
    <property type="match status" value="1"/>
</dbReference>
<dbReference type="GO" id="GO:0004252">
    <property type="term" value="F:serine-type endopeptidase activity"/>
    <property type="evidence" value="ECO:0007669"/>
    <property type="project" value="InterPro"/>
</dbReference>
<reference evidence="5" key="1">
    <citation type="journal article" date="2014" name="Int. J. Syst. Evol. Microbiol.">
        <title>Complete genome sequence of Corynebacterium casei LMG S-19264T (=DSM 44701T), isolated from a smear-ripened cheese.</title>
        <authorList>
            <consortium name="US DOE Joint Genome Institute (JGI-PGF)"/>
            <person name="Walter F."/>
            <person name="Albersmeier A."/>
            <person name="Kalinowski J."/>
            <person name="Ruckert C."/>
        </authorList>
    </citation>
    <scope>NUCLEOTIDE SEQUENCE</scope>
    <source>
        <strain evidence="5">CGMCC 4.5737</strain>
    </source>
</reference>
<feature type="region of interest" description="Disordered" evidence="3">
    <location>
        <begin position="1"/>
        <end position="43"/>
    </location>
</feature>
<evidence type="ECO:0000256" key="4">
    <source>
        <dbReference type="SAM" id="Phobius"/>
    </source>
</evidence>
<dbReference type="EMBL" id="BMMK01000003">
    <property type="protein sequence ID" value="GGM41005.1"/>
    <property type="molecule type" value="Genomic_DNA"/>
</dbReference>
<dbReference type="Proteomes" id="UP000637578">
    <property type="component" value="Unassembled WGS sequence"/>
</dbReference>
<dbReference type="Gene3D" id="2.40.10.120">
    <property type="match status" value="1"/>
</dbReference>
<evidence type="ECO:0000313" key="6">
    <source>
        <dbReference type="Proteomes" id="UP000637578"/>
    </source>
</evidence>
<dbReference type="PRINTS" id="PR00834">
    <property type="entry name" value="PROTEASES2C"/>
</dbReference>
<organism evidence="5 6">
    <name type="scientific">Longimycelium tulufanense</name>
    <dbReference type="NCBI Taxonomy" id="907463"/>
    <lineage>
        <taxon>Bacteria</taxon>
        <taxon>Bacillati</taxon>
        <taxon>Actinomycetota</taxon>
        <taxon>Actinomycetes</taxon>
        <taxon>Pseudonocardiales</taxon>
        <taxon>Pseudonocardiaceae</taxon>
        <taxon>Longimycelium</taxon>
    </lineage>
</organism>
<evidence type="ECO:0000256" key="1">
    <source>
        <dbReference type="ARBA" id="ARBA00022670"/>
    </source>
</evidence>
<gene>
    <name evidence="5" type="ORF">GCM10012275_09970</name>
</gene>
<keyword evidence="4" id="KW-1133">Transmembrane helix</keyword>
<keyword evidence="2" id="KW-0378">Hydrolase</keyword>
<dbReference type="Pfam" id="PF13365">
    <property type="entry name" value="Trypsin_2"/>
    <property type="match status" value="1"/>
</dbReference>
<keyword evidence="4" id="KW-0812">Transmembrane</keyword>
<accession>A0A8J3CAP3</accession>
<evidence type="ECO:0008006" key="7">
    <source>
        <dbReference type="Google" id="ProtNLM"/>
    </source>
</evidence>
<keyword evidence="6" id="KW-1185">Reference proteome</keyword>